<organism evidence="4">
    <name type="scientific">Cyprideis torosa</name>
    <dbReference type="NCBI Taxonomy" id="163714"/>
    <lineage>
        <taxon>Eukaryota</taxon>
        <taxon>Metazoa</taxon>
        <taxon>Ecdysozoa</taxon>
        <taxon>Arthropoda</taxon>
        <taxon>Crustacea</taxon>
        <taxon>Oligostraca</taxon>
        <taxon>Ostracoda</taxon>
        <taxon>Podocopa</taxon>
        <taxon>Podocopida</taxon>
        <taxon>Cytherocopina</taxon>
        <taxon>Cytheroidea</taxon>
        <taxon>Cytherideidae</taxon>
        <taxon>Cyprideis</taxon>
    </lineage>
</organism>
<name>A0A7R8ZKU7_9CRUS</name>
<dbReference type="EMBL" id="OB660254">
    <property type="protein sequence ID" value="CAD7223790.1"/>
    <property type="molecule type" value="Genomic_DNA"/>
</dbReference>
<dbReference type="GO" id="GO:0000045">
    <property type="term" value="P:autophagosome assembly"/>
    <property type="evidence" value="ECO:0007669"/>
    <property type="project" value="TreeGrafter"/>
</dbReference>
<evidence type="ECO:0000256" key="2">
    <source>
        <dbReference type="ARBA" id="ARBA00018874"/>
    </source>
</evidence>
<comment type="similarity">
    <text evidence="1">Belongs to the ATG101 family.</text>
</comment>
<accession>A0A7R8ZKU7</accession>
<feature type="non-terminal residue" evidence="4">
    <location>
        <position position="1"/>
    </location>
</feature>
<sequence>MNARSHIHDVSLELSQVEEVVCSIFHTILFHRCSGKPMYKKEGSIALGSIGIEDVDCDFMELTYVKVRSDELCKAVQSQVTLFVSSLTGSGANGGEIALEFHQKRRGRWLFSETPIPWEVWKVRVHLLKLANEIERQNNFVRLGEEVASIIQSIVVTVHKNEYVPKYPKEDVLDLTMNTSFSDIQPYHFRAHSSNGPSQFFVGWRSPVATPLTQRSRGRSSEVLFGVGWGTGGIGGSLSGAPPTAPGVCEETRTRARVTACLVAP</sequence>
<dbReference type="PANTHER" id="PTHR13292">
    <property type="entry name" value="AUTOPHAGY-RELATED PROTEIN 101"/>
    <property type="match status" value="1"/>
</dbReference>
<protein>
    <recommendedName>
        <fullName evidence="2">Autophagy-related protein 101</fullName>
    </recommendedName>
</protein>
<dbReference type="Pfam" id="PF07855">
    <property type="entry name" value="ATG101"/>
    <property type="match status" value="1"/>
</dbReference>
<dbReference type="GO" id="GO:0000407">
    <property type="term" value="C:phagophore assembly site"/>
    <property type="evidence" value="ECO:0007669"/>
    <property type="project" value="TreeGrafter"/>
</dbReference>
<proteinExistence type="inferred from homology"/>
<reference evidence="4" key="1">
    <citation type="submission" date="2020-11" db="EMBL/GenBank/DDBJ databases">
        <authorList>
            <person name="Tran Van P."/>
        </authorList>
    </citation>
    <scope>NUCLEOTIDE SEQUENCE</scope>
</reference>
<evidence type="ECO:0000256" key="1">
    <source>
        <dbReference type="ARBA" id="ARBA00007130"/>
    </source>
</evidence>
<dbReference type="GO" id="GO:1990316">
    <property type="term" value="C:Atg1/ULK1 kinase complex"/>
    <property type="evidence" value="ECO:0007669"/>
    <property type="project" value="TreeGrafter"/>
</dbReference>
<dbReference type="OrthoDB" id="10259639at2759"/>
<keyword evidence="3" id="KW-0072">Autophagy</keyword>
<dbReference type="GO" id="GO:0019901">
    <property type="term" value="F:protein kinase binding"/>
    <property type="evidence" value="ECO:0007669"/>
    <property type="project" value="TreeGrafter"/>
</dbReference>
<dbReference type="InterPro" id="IPR012445">
    <property type="entry name" value="ATG101"/>
</dbReference>
<dbReference type="PANTHER" id="PTHR13292:SF0">
    <property type="entry name" value="AUTOPHAGY-RELATED PROTEIN 101"/>
    <property type="match status" value="1"/>
</dbReference>
<gene>
    <name evidence="4" type="ORF">CTOB1V02_LOCUS1769</name>
</gene>
<evidence type="ECO:0000313" key="4">
    <source>
        <dbReference type="EMBL" id="CAD7223790.1"/>
    </source>
</evidence>
<evidence type="ECO:0000256" key="3">
    <source>
        <dbReference type="ARBA" id="ARBA00023006"/>
    </source>
</evidence>
<dbReference type="AlphaFoldDB" id="A0A7R8ZKU7"/>